<feature type="transmembrane region" description="Helical" evidence="2">
    <location>
        <begin position="36"/>
        <end position="58"/>
    </location>
</feature>
<gene>
    <name evidence="3" type="ORF">KAJ83_09910</name>
</gene>
<feature type="region of interest" description="Disordered" evidence="1">
    <location>
        <begin position="1"/>
        <end position="21"/>
    </location>
</feature>
<feature type="transmembrane region" description="Helical" evidence="2">
    <location>
        <begin position="370"/>
        <end position="395"/>
    </location>
</feature>
<dbReference type="InterPro" id="IPR005625">
    <property type="entry name" value="PepSY-ass_TM"/>
</dbReference>
<feature type="transmembrane region" description="Helical" evidence="2">
    <location>
        <begin position="223"/>
        <end position="243"/>
    </location>
</feature>
<organism evidence="3 4">
    <name type="scientific">Marivibrio halodurans</name>
    <dbReference type="NCBI Taxonomy" id="2039722"/>
    <lineage>
        <taxon>Bacteria</taxon>
        <taxon>Pseudomonadati</taxon>
        <taxon>Pseudomonadota</taxon>
        <taxon>Alphaproteobacteria</taxon>
        <taxon>Rhodospirillales</taxon>
        <taxon>Rhodospirillaceae</taxon>
        <taxon>Marivibrio</taxon>
    </lineage>
</organism>
<dbReference type="Proteomes" id="UP000672602">
    <property type="component" value="Unassembled WGS sequence"/>
</dbReference>
<evidence type="ECO:0000256" key="2">
    <source>
        <dbReference type="SAM" id="Phobius"/>
    </source>
</evidence>
<dbReference type="Pfam" id="PF03929">
    <property type="entry name" value="PepSY_TM"/>
    <property type="match status" value="1"/>
</dbReference>
<dbReference type="RefSeq" id="WP_210681911.1">
    <property type="nucleotide sequence ID" value="NZ_JAGMWN010000004.1"/>
</dbReference>
<sequence length="407" mass="43148">MMSSRTTTTPTMKRRPRRKADALPARTRRFLADLHLWIGVGFCIPFILLGVSGSYLVYHESFDALLAGGGSVTATDGPPRPAGEIVAAALAAAPDGAAATLLFMPDAPGEAARVRVGPADANFRDPRMVDMAIDPATLAILDDGDGGGGGRSALTTLMHRIHGHALIGGAGRPVIGWLGVGMVILGISGLVIWWPKRGQWRQALTIKRGARGLRLHRDLHGAVGFWSLIVFMVVSVTGVYIAFPRTLTAAVSAVTSGSVESTSPLAPPLTPIEAVEGAPPLDLGRLAESAQAAVPEGRLWRAMAPFRPGQPTRAWLALPGAADGAPSVTVSLDPWTADVLAIEDPRRFDAARTIEAWQRPLHEGRGLGPVWRALVFVSGLLPLLFAITGVSMWLIKRARRKRFKAGG</sequence>
<protein>
    <submittedName>
        <fullName evidence="3">PepSY domain-containing protein</fullName>
    </submittedName>
</protein>
<keyword evidence="2" id="KW-0812">Transmembrane</keyword>
<dbReference type="AlphaFoldDB" id="A0A8J7S2E8"/>
<keyword evidence="4" id="KW-1185">Reference proteome</keyword>
<reference evidence="3" key="1">
    <citation type="submission" date="2021-04" db="EMBL/GenBank/DDBJ databases">
        <authorList>
            <person name="Zhang D.-C."/>
        </authorList>
    </citation>
    <scope>NUCLEOTIDE SEQUENCE</scope>
    <source>
        <strain evidence="3">CGMCC 1.15697</strain>
    </source>
</reference>
<keyword evidence="2" id="KW-1133">Transmembrane helix</keyword>
<evidence type="ECO:0000313" key="4">
    <source>
        <dbReference type="Proteomes" id="UP000672602"/>
    </source>
</evidence>
<dbReference type="EMBL" id="JAGMWN010000004">
    <property type="protein sequence ID" value="MBP5857323.1"/>
    <property type="molecule type" value="Genomic_DNA"/>
</dbReference>
<keyword evidence="2" id="KW-0472">Membrane</keyword>
<proteinExistence type="predicted"/>
<evidence type="ECO:0000256" key="1">
    <source>
        <dbReference type="SAM" id="MobiDB-lite"/>
    </source>
</evidence>
<feature type="compositionally biased region" description="Low complexity" evidence="1">
    <location>
        <begin position="1"/>
        <end position="11"/>
    </location>
</feature>
<comment type="caution">
    <text evidence="3">The sequence shown here is derived from an EMBL/GenBank/DDBJ whole genome shotgun (WGS) entry which is preliminary data.</text>
</comment>
<dbReference type="PANTHER" id="PTHR34219">
    <property type="entry name" value="IRON-REGULATED INNER MEMBRANE PROTEIN-RELATED"/>
    <property type="match status" value="1"/>
</dbReference>
<dbReference type="PANTHER" id="PTHR34219:SF3">
    <property type="entry name" value="BLL7967 PROTEIN"/>
    <property type="match status" value="1"/>
</dbReference>
<name>A0A8J7S2E8_9PROT</name>
<accession>A0A8J7S2E8</accession>
<feature type="transmembrane region" description="Helical" evidence="2">
    <location>
        <begin position="174"/>
        <end position="194"/>
    </location>
</feature>
<evidence type="ECO:0000313" key="3">
    <source>
        <dbReference type="EMBL" id="MBP5857323.1"/>
    </source>
</evidence>